<evidence type="ECO:0000313" key="1">
    <source>
        <dbReference type="EMBL" id="UYQ91723.1"/>
    </source>
</evidence>
<proteinExistence type="predicted"/>
<organism evidence="1 2">
    <name type="scientific">Chitinophaga horti</name>
    <dbReference type="NCBI Taxonomy" id="2920382"/>
    <lineage>
        <taxon>Bacteria</taxon>
        <taxon>Pseudomonadati</taxon>
        <taxon>Bacteroidota</taxon>
        <taxon>Chitinophagia</taxon>
        <taxon>Chitinophagales</taxon>
        <taxon>Chitinophagaceae</taxon>
        <taxon>Chitinophaga</taxon>
    </lineage>
</organism>
<dbReference type="RefSeq" id="WP_264280101.1">
    <property type="nucleotide sequence ID" value="NZ_CP107006.1"/>
</dbReference>
<sequence>MKMQYLLAGLLALTACKETDTHTRIVFDPGDEQMITSRVNKRQETMSVLYGNPSAFNAALKGDTLPGANYTLVTWKYHDNPLFYGSTINGELLRVERLEVGTTAIDYQVEQGTPQARDERVKYILSMQPSMMP</sequence>
<accession>A0ABY6IWV1</accession>
<protein>
    <submittedName>
        <fullName evidence="1">Cytochrome P460 family protein</fullName>
    </submittedName>
</protein>
<evidence type="ECO:0000313" key="2">
    <source>
        <dbReference type="Proteomes" id="UP001162741"/>
    </source>
</evidence>
<keyword evidence="2" id="KW-1185">Reference proteome</keyword>
<gene>
    <name evidence="1" type="ORF">MKQ68_16670</name>
</gene>
<reference evidence="1" key="1">
    <citation type="submission" date="2022-10" db="EMBL/GenBank/DDBJ databases">
        <title>Chitinophaga sp. nov., isolated from soil.</title>
        <authorList>
            <person name="Jeon C.O."/>
        </authorList>
    </citation>
    <scope>NUCLEOTIDE SEQUENCE</scope>
    <source>
        <strain evidence="1">R8</strain>
    </source>
</reference>
<dbReference type="Proteomes" id="UP001162741">
    <property type="component" value="Chromosome"/>
</dbReference>
<dbReference type="EMBL" id="CP107006">
    <property type="protein sequence ID" value="UYQ91723.1"/>
    <property type="molecule type" value="Genomic_DNA"/>
</dbReference>
<name>A0ABY6IWV1_9BACT</name>
<dbReference type="PROSITE" id="PS51257">
    <property type="entry name" value="PROKAR_LIPOPROTEIN"/>
    <property type="match status" value="1"/>
</dbReference>